<evidence type="ECO:0000313" key="2">
    <source>
        <dbReference type="Proteomes" id="UP000605986"/>
    </source>
</evidence>
<dbReference type="SUPFAM" id="SSF53167">
    <property type="entry name" value="Purine and uridine phosphorylases"/>
    <property type="match status" value="1"/>
</dbReference>
<dbReference type="InterPro" id="IPR035994">
    <property type="entry name" value="Nucleoside_phosphorylase_sf"/>
</dbReference>
<protein>
    <submittedName>
        <fullName evidence="1">Nucleoside phosphorylase domain</fullName>
    </submittedName>
</protein>
<keyword evidence="2" id="KW-1185">Reference proteome</keyword>
<comment type="caution">
    <text evidence="1">The sequence shown here is derived from an EMBL/GenBank/DDBJ whole genome shotgun (WGS) entry which is preliminary data.</text>
</comment>
<accession>A0A8H4KIH1</accession>
<dbReference type="AlphaFoldDB" id="A0A8H4KIH1"/>
<dbReference type="GO" id="GO:0003824">
    <property type="term" value="F:catalytic activity"/>
    <property type="evidence" value="ECO:0007669"/>
    <property type="project" value="InterPro"/>
</dbReference>
<dbReference type="GO" id="GO:0009116">
    <property type="term" value="P:nucleoside metabolic process"/>
    <property type="evidence" value="ECO:0007669"/>
    <property type="project" value="InterPro"/>
</dbReference>
<dbReference type="Proteomes" id="UP000605986">
    <property type="component" value="Unassembled WGS sequence"/>
</dbReference>
<reference evidence="1" key="1">
    <citation type="submission" date="2020-01" db="EMBL/GenBank/DDBJ databases">
        <title>Identification and distribution of gene clusters putatively required for synthesis of sphingolipid metabolism inhibitors in phylogenetically diverse species of the filamentous fungus Fusarium.</title>
        <authorList>
            <person name="Kim H.-S."/>
            <person name="Busman M."/>
            <person name="Brown D.W."/>
            <person name="Divon H."/>
            <person name="Uhlig S."/>
            <person name="Proctor R.H."/>
        </authorList>
    </citation>
    <scope>NUCLEOTIDE SEQUENCE</scope>
    <source>
        <strain evidence="1">NRRL 53441</strain>
    </source>
</reference>
<proteinExistence type="predicted"/>
<dbReference type="OrthoDB" id="3503419at2759"/>
<sequence length="367" mass="41669">MLDFQRPTTSQITESTIQVNCFPGRNMVAHYASLITTFFMLEHRDEVIVEMLLPDPMQTAEYLHTTNVGLIGDTDIAIIGDVHHLQKLWRGEWQGNSLPEIDIFRWNKFTTRNNKTVALVGCVEKIWGDTGYELMRTMHQRSRIKCAIYVGKAGCLSEEYSPNEWIATGNQVFLEDKIIAFQNPLETACSTSNLVASGPIVTVATTLCETKQWVEEWSSKAVWVDCEVGYFARAAAELDIDFGFLHVVSDNLCHQGGENLSNEELDIVTNRAKLVSGLKDKVMKLHKDLKRQPQNGVAWKETKKKIAAWDSVGVVLLDDRNRQVYNWKVDKGNIKSRLNDICGERWKAMDGRFVAWPKTHTVTSLTE</sequence>
<gene>
    <name evidence="1" type="ORF">F53441_6018</name>
</gene>
<dbReference type="EMBL" id="JAADJG010000235">
    <property type="protein sequence ID" value="KAF4450957.1"/>
    <property type="molecule type" value="Genomic_DNA"/>
</dbReference>
<evidence type="ECO:0000313" key="1">
    <source>
        <dbReference type="EMBL" id="KAF4450957.1"/>
    </source>
</evidence>
<name>A0A8H4KIH1_9HYPO</name>
<organism evidence="1 2">
    <name type="scientific">Fusarium austroafricanum</name>
    <dbReference type="NCBI Taxonomy" id="2364996"/>
    <lineage>
        <taxon>Eukaryota</taxon>
        <taxon>Fungi</taxon>
        <taxon>Dikarya</taxon>
        <taxon>Ascomycota</taxon>
        <taxon>Pezizomycotina</taxon>
        <taxon>Sordariomycetes</taxon>
        <taxon>Hypocreomycetidae</taxon>
        <taxon>Hypocreales</taxon>
        <taxon>Nectriaceae</taxon>
        <taxon>Fusarium</taxon>
        <taxon>Fusarium concolor species complex</taxon>
    </lineage>
</organism>
<dbReference type="Gene3D" id="3.40.50.1580">
    <property type="entry name" value="Nucleoside phosphorylase domain"/>
    <property type="match status" value="1"/>
</dbReference>